<keyword evidence="6" id="KW-0201">Cytochrome c-type biogenesis</keyword>
<feature type="transmembrane region" description="Helical" evidence="10">
    <location>
        <begin position="384"/>
        <end position="404"/>
    </location>
</feature>
<dbReference type="GO" id="GO:0017004">
    <property type="term" value="P:cytochrome complex assembly"/>
    <property type="evidence" value="ECO:0007669"/>
    <property type="project" value="UniProtKB-KW"/>
</dbReference>
<keyword evidence="5 10" id="KW-0812">Transmembrane</keyword>
<feature type="transmembrane region" description="Helical" evidence="10">
    <location>
        <begin position="116"/>
        <end position="135"/>
    </location>
</feature>
<comment type="function">
    <text evidence="9">Required for the biogenesis of c-type cytochromes. Possible subunit of a heme lyase.</text>
</comment>
<protein>
    <recommendedName>
        <fullName evidence="14">Cytochrome c-type biogenesis protein CcmF C-terminal domain-containing protein</fullName>
    </recommendedName>
</protein>
<feature type="transmembrane region" description="Helical" evidence="10">
    <location>
        <begin position="416"/>
        <end position="433"/>
    </location>
</feature>
<dbReference type="PANTHER" id="PTHR43653:SF1">
    <property type="entry name" value="CYTOCHROME C-TYPE BIOGENESIS PROTEIN CCMF"/>
    <property type="match status" value="1"/>
</dbReference>
<evidence type="ECO:0000256" key="1">
    <source>
        <dbReference type="ARBA" id="ARBA00004429"/>
    </source>
</evidence>
<dbReference type="InterPro" id="IPR003567">
    <property type="entry name" value="Cyt_c_biogenesis"/>
</dbReference>
<dbReference type="EMBL" id="UINC01002897">
    <property type="protein sequence ID" value="SVA01367.1"/>
    <property type="molecule type" value="Genomic_DNA"/>
</dbReference>
<feature type="transmembrane region" description="Helical" evidence="10">
    <location>
        <begin position="87"/>
        <end position="104"/>
    </location>
</feature>
<keyword evidence="3" id="KW-1003">Cell membrane</keyword>
<evidence type="ECO:0000259" key="12">
    <source>
        <dbReference type="Pfam" id="PF16327"/>
    </source>
</evidence>
<feature type="transmembrane region" description="Helical" evidence="10">
    <location>
        <begin position="264"/>
        <end position="283"/>
    </location>
</feature>
<evidence type="ECO:0000256" key="7">
    <source>
        <dbReference type="ARBA" id="ARBA00022989"/>
    </source>
</evidence>
<feature type="transmembrane region" description="Helical" evidence="10">
    <location>
        <begin position="200"/>
        <end position="220"/>
    </location>
</feature>
<keyword evidence="7 10" id="KW-1133">Transmembrane helix</keyword>
<sequence length="630" mass="68810">MIVALCVALIQGIIPLVGAVTNNASWMTLARPAAWAQFGLVLIAYGCLTAAFLGNDFSVAYVAQNSNSRLPLLYRISGVWGAHEGSLLLWALILSAWTVAVTIFSRSVPDDMVARVLGVMGLISIGFLSFILFTSSPFERQFPLPVDGRDLNPLLQDPGLAIHPPMLYLGYVGFSVSFAFAIAALLSGRLDTAWARWSRPWAAVAWSLLTVGIALGSWWAYYELGWGGWWFWDPVENASFMPWLVGTALIHSLAATEKRGVLRAWTVLLAIFAFSLSLLGTFLVRSGVLTSVHAFATDPARGLFILIFLALVIGSSLTLYAWRAPAIRSVVGLQLLSREAALLLNNVLLVVTTGAVLLGTLYPLVIDALGLGKISVGPPYFNTVFVPLTVPLGVFMSIGALLRWKQDSFQRLWPQLRILLVASAVGGGIWPLTMSRYELSAALAATLGVWIVLSTCHSLWTRTATGRRWQSLRSAPSGVWGMVLAHCGVGVFIIGVAFTSIYTVEKDLRMAPGDSFQINRYSYRFEGVKKQTGPNYMSQIGTVTVSRDGRPTALLRPEKRIYRIQRMPMTEAGIAPGLFADFYVALGEPLGSDGSWALRIHYKAYIRWIWLGALLMAGGGLLAASDRRYR</sequence>
<evidence type="ECO:0000259" key="11">
    <source>
        <dbReference type="Pfam" id="PF01578"/>
    </source>
</evidence>
<organism evidence="13">
    <name type="scientific">marine metagenome</name>
    <dbReference type="NCBI Taxonomy" id="408172"/>
    <lineage>
        <taxon>unclassified sequences</taxon>
        <taxon>metagenomes</taxon>
        <taxon>ecological metagenomes</taxon>
    </lineage>
</organism>
<feature type="transmembrane region" description="Helical" evidence="10">
    <location>
        <begin position="605"/>
        <end position="624"/>
    </location>
</feature>
<feature type="transmembrane region" description="Helical" evidence="10">
    <location>
        <begin position="439"/>
        <end position="460"/>
    </location>
</feature>
<dbReference type="AlphaFoldDB" id="A0A381SGD9"/>
<keyword evidence="8 10" id="KW-0472">Membrane</keyword>
<dbReference type="NCBIfam" id="TIGR00353">
    <property type="entry name" value="nrfE"/>
    <property type="match status" value="1"/>
</dbReference>
<dbReference type="GO" id="GO:0005886">
    <property type="term" value="C:plasma membrane"/>
    <property type="evidence" value="ECO:0007669"/>
    <property type="project" value="UniProtKB-SubCell"/>
</dbReference>
<reference evidence="13" key="1">
    <citation type="submission" date="2018-05" db="EMBL/GenBank/DDBJ databases">
        <authorList>
            <person name="Lanie J.A."/>
            <person name="Ng W.-L."/>
            <person name="Kazmierczak K.M."/>
            <person name="Andrzejewski T.M."/>
            <person name="Davidsen T.M."/>
            <person name="Wayne K.J."/>
            <person name="Tettelin H."/>
            <person name="Glass J.I."/>
            <person name="Rusch D."/>
            <person name="Podicherti R."/>
            <person name="Tsui H.-C.T."/>
            <person name="Winkler M.E."/>
        </authorList>
    </citation>
    <scope>NUCLEOTIDE SEQUENCE</scope>
</reference>
<feature type="transmembrane region" description="Helical" evidence="10">
    <location>
        <begin position="240"/>
        <end position="257"/>
    </location>
</feature>
<dbReference type="PRINTS" id="PR01410">
    <property type="entry name" value="CCBIOGENESIS"/>
</dbReference>
<dbReference type="NCBIfam" id="NF007691">
    <property type="entry name" value="PRK10369.1"/>
    <property type="match status" value="1"/>
</dbReference>
<evidence type="ECO:0008006" key="14">
    <source>
        <dbReference type="Google" id="ProtNLM"/>
    </source>
</evidence>
<evidence type="ECO:0000256" key="10">
    <source>
        <dbReference type="SAM" id="Phobius"/>
    </source>
</evidence>
<feature type="non-terminal residue" evidence="13">
    <location>
        <position position="630"/>
    </location>
</feature>
<evidence type="ECO:0000256" key="8">
    <source>
        <dbReference type="ARBA" id="ARBA00023136"/>
    </source>
</evidence>
<gene>
    <name evidence="13" type="ORF">METZ01_LOCUS54221</name>
</gene>
<feature type="transmembrane region" description="Helical" evidence="10">
    <location>
        <begin position="168"/>
        <end position="188"/>
    </location>
</feature>
<evidence type="ECO:0000256" key="3">
    <source>
        <dbReference type="ARBA" id="ARBA00022475"/>
    </source>
</evidence>
<comment type="subcellular location">
    <subcellularLocation>
        <location evidence="1">Cell inner membrane</location>
        <topology evidence="1">Multi-pass membrane protein</topology>
    </subcellularLocation>
</comment>
<evidence type="ECO:0000256" key="9">
    <source>
        <dbReference type="ARBA" id="ARBA00037230"/>
    </source>
</evidence>
<comment type="similarity">
    <text evidence="2">Belongs to the CcmF/CycK/Ccl1/NrfE/CcsA family.</text>
</comment>
<dbReference type="PANTHER" id="PTHR43653">
    <property type="entry name" value="CYTOCHROME C ASSEMBLY PROTEIN-RELATED"/>
    <property type="match status" value="1"/>
</dbReference>
<proteinExistence type="inferred from homology"/>
<dbReference type="Pfam" id="PF16327">
    <property type="entry name" value="CcmF_C"/>
    <property type="match status" value="1"/>
</dbReference>
<feature type="domain" description="Cytochrome c assembly protein" evidence="11">
    <location>
        <begin position="80"/>
        <end position="286"/>
    </location>
</feature>
<dbReference type="Pfam" id="PF01578">
    <property type="entry name" value="Cytochrom_C_asm"/>
    <property type="match status" value="1"/>
</dbReference>
<dbReference type="InterPro" id="IPR032523">
    <property type="entry name" value="CcmF_C"/>
</dbReference>
<feature type="transmembrane region" description="Helical" evidence="10">
    <location>
        <begin position="343"/>
        <end position="364"/>
    </location>
</feature>
<evidence type="ECO:0000313" key="13">
    <source>
        <dbReference type="EMBL" id="SVA01367.1"/>
    </source>
</evidence>
<dbReference type="GO" id="GO:0020037">
    <property type="term" value="F:heme binding"/>
    <property type="evidence" value="ECO:0007669"/>
    <property type="project" value="InterPro"/>
</dbReference>
<dbReference type="PRINTS" id="PR01411">
    <property type="entry name" value="CCMFBIOGNSIS"/>
</dbReference>
<keyword evidence="4" id="KW-0997">Cell inner membrane</keyword>
<dbReference type="GO" id="GO:0015232">
    <property type="term" value="F:heme transmembrane transporter activity"/>
    <property type="evidence" value="ECO:0007669"/>
    <property type="project" value="InterPro"/>
</dbReference>
<evidence type="ECO:0000256" key="5">
    <source>
        <dbReference type="ARBA" id="ARBA00022692"/>
    </source>
</evidence>
<accession>A0A381SGD9</accession>
<evidence type="ECO:0000256" key="2">
    <source>
        <dbReference type="ARBA" id="ARBA00009186"/>
    </source>
</evidence>
<feature type="domain" description="Cytochrome c-type biogenesis protein CcmF C-terminal" evidence="12">
    <location>
        <begin position="306"/>
        <end position="627"/>
    </location>
</feature>
<feature type="transmembrane region" description="Helical" evidence="10">
    <location>
        <begin position="303"/>
        <end position="322"/>
    </location>
</feature>
<name>A0A381SGD9_9ZZZZ</name>
<dbReference type="InterPro" id="IPR002541">
    <property type="entry name" value="Cyt_c_assembly"/>
</dbReference>
<dbReference type="InterPro" id="IPR003568">
    <property type="entry name" value="Cyt_c_biogenesis_CcmF"/>
</dbReference>
<feature type="transmembrane region" description="Helical" evidence="10">
    <location>
        <begin position="480"/>
        <end position="502"/>
    </location>
</feature>
<evidence type="ECO:0000256" key="6">
    <source>
        <dbReference type="ARBA" id="ARBA00022748"/>
    </source>
</evidence>
<evidence type="ECO:0000256" key="4">
    <source>
        <dbReference type="ARBA" id="ARBA00022519"/>
    </source>
</evidence>